<evidence type="ECO:0000313" key="1">
    <source>
        <dbReference type="EMBL" id="KAK8781358.1"/>
    </source>
</evidence>
<proteinExistence type="predicted"/>
<sequence>MARKRVKAPLDWQRCPCRVLGYAVSYAKACEKMALAKQTSHVESADSSGEDCVSPRMDAQLQMPTFLMDVLKNGAGQQGHLPVSFMKAAGMRKFGSL</sequence>
<organism evidence="1 2">
    <name type="scientific">Amblyomma americanum</name>
    <name type="common">Lone star tick</name>
    <dbReference type="NCBI Taxonomy" id="6943"/>
    <lineage>
        <taxon>Eukaryota</taxon>
        <taxon>Metazoa</taxon>
        <taxon>Ecdysozoa</taxon>
        <taxon>Arthropoda</taxon>
        <taxon>Chelicerata</taxon>
        <taxon>Arachnida</taxon>
        <taxon>Acari</taxon>
        <taxon>Parasitiformes</taxon>
        <taxon>Ixodida</taxon>
        <taxon>Ixodoidea</taxon>
        <taxon>Ixodidae</taxon>
        <taxon>Amblyomminae</taxon>
        <taxon>Amblyomma</taxon>
    </lineage>
</organism>
<dbReference type="Proteomes" id="UP001321473">
    <property type="component" value="Unassembled WGS sequence"/>
</dbReference>
<name>A0AAQ4F3U0_AMBAM</name>
<gene>
    <name evidence="1" type="ORF">V5799_017304</name>
</gene>
<protein>
    <submittedName>
        <fullName evidence="1">Uncharacterized protein</fullName>
    </submittedName>
</protein>
<reference evidence="1 2" key="1">
    <citation type="journal article" date="2023" name="Arcadia Sci">
        <title>De novo assembly of a long-read Amblyomma americanum tick genome.</title>
        <authorList>
            <person name="Chou S."/>
            <person name="Poskanzer K.E."/>
            <person name="Rollins M."/>
            <person name="Thuy-Boun P.S."/>
        </authorList>
    </citation>
    <scope>NUCLEOTIDE SEQUENCE [LARGE SCALE GENOMIC DNA]</scope>
    <source>
        <strain evidence="1">F_SG_1</strain>
        <tissue evidence="1">Salivary glands</tissue>
    </source>
</reference>
<dbReference type="EMBL" id="JARKHS020007736">
    <property type="protein sequence ID" value="KAK8781358.1"/>
    <property type="molecule type" value="Genomic_DNA"/>
</dbReference>
<comment type="caution">
    <text evidence="1">The sequence shown here is derived from an EMBL/GenBank/DDBJ whole genome shotgun (WGS) entry which is preliminary data.</text>
</comment>
<evidence type="ECO:0000313" key="2">
    <source>
        <dbReference type="Proteomes" id="UP001321473"/>
    </source>
</evidence>
<keyword evidence="2" id="KW-1185">Reference proteome</keyword>
<accession>A0AAQ4F3U0</accession>
<dbReference type="AlphaFoldDB" id="A0AAQ4F3U0"/>